<dbReference type="EMBL" id="LUGH01000003">
    <property type="protein sequence ID" value="OBZ91806.1"/>
    <property type="molecule type" value="Genomic_DNA"/>
</dbReference>
<dbReference type="PANTHER" id="PTHR35519">
    <property type="entry name" value="MEMBRANE PROTEINS"/>
    <property type="match status" value="1"/>
</dbReference>
<dbReference type="InParanoid" id="A0A1C7NSY6"/>
<protein>
    <submittedName>
        <fullName evidence="2">Uncharacterized protein</fullName>
    </submittedName>
</protein>
<dbReference type="OrthoDB" id="2103474at2759"/>
<name>A0A1C7NSY6_9FUNG</name>
<feature type="transmembrane region" description="Helical" evidence="1">
    <location>
        <begin position="116"/>
        <end position="139"/>
    </location>
</feature>
<keyword evidence="1" id="KW-0812">Transmembrane</keyword>
<dbReference type="PANTHER" id="PTHR35519:SF2">
    <property type="entry name" value="PH DOMAIN PROTEIN"/>
    <property type="match status" value="1"/>
</dbReference>
<gene>
    <name evidence="2" type="ORF">A0J61_00158</name>
</gene>
<accession>A0A1C7NSY6</accession>
<proteinExistence type="predicted"/>
<feature type="transmembrane region" description="Helical" evidence="1">
    <location>
        <begin position="83"/>
        <end position="104"/>
    </location>
</feature>
<sequence>MNYFKGKAAESLHVPEMVDTARVYGTRYFHSYSKQYPYMRQTLPTDNMTDRKRRKLLKKIERIAHWLDNAVPYSPIPLGIDSVLGFIPVIGGSMGSLFALYQVYLSTTFGIPLWLFMHMLINIAIDFIFSLIPILGGFLHMFYKANIYNYEELRKYLESPEYLERAQLRERKLATDETAPGEITWTQLGNDIKSYIPVKQISEATRRSKLVKN</sequence>
<comment type="caution">
    <text evidence="2">The sequence shown here is derived from an EMBL/GenBank/DDBJ whole genome shotgun (WGS) entry which is preliminary data.</text>
</comment>
<keyword evidence="1" id="KW-0472">Membrane</keyword>
<evidence type="ECO:0000256" key="1">
    <source>
        <dbReference type="SAM" id="Phobius"/>
    </source>
</evidence>
<organism evidence="2 3">
    <name type="scientific">Choanephora cucurbitarum</name>
    <dbReference type="NCBI Taxonomy" id="101091"/>
    <lineage>
        <taxon>Eukaryota</taxon>
        <taxon>Fungi</taxon>
        <taxon>Fungi incertae sedis</taxon>
        <taxon>Mucoromycota</taxon>
        <taxon>Mucoromycotina</taxon>
        <taxon>Mucoromycetes</taxon>
        <taxon>Mucorales</taxon>
        <taxon>Mucorineae</taxon>
        <taxon>Choanephoraceae</taxon>
        <taxon>Choanephoroideae</taxon>
        <taxon>Choanephora</taxon>
    </lineage>
</organism>
<dbReference type="STRING" id="101091.A0A1C7NSY6"/>
<keyword evidence="3" id="KW-1185">Reference proteome</keyword>
<evidence type="ECO:0000313" key="3">
    <source>
        <dbReference type="Proteomes" id="UP000093000"/>
    </source>
</evidence>
<keyword evidence="1" id="KW-1133">Transmembrane helix</keyword>
<dbReference type="Pfam" id="PF13430">
    <property type="entry name" value="DUF4112"/>
    <property type="match status" value="1"/>
</dbReference>
<dbReference type="AlphaFoldDB" id="A0A1C7NSY6"/>
<dbReference type="InterPro" id="IPR025187">
    <property type="entry name" value="DUF4112"/>
</dbReference>
<reference evidence="2 3" key="1">
    <citation type="submission" date="2016-03" db="EMBL/GenBank/DDBJ databases">
        <title>Choanephora cucurbitarum.</title>
        <authorList>
            <person name="Min B."/>
            <person name="Park H."/>
            <person name="Park J.-H."/>
            <person name="Shin H.-D."/>
            <person name="Choi I.-G."/>
        </authorList>
    </citation>
    <scope>NUCLEOTIDE SEQUENCE [LARGE SCALE GENOMIC DNA]</scope>
    <source>
        <strain evidence="2 3">KUS-F28377</strain>
    </source>
</reference>
<dbReference type="Proteomes" id="UP000093000">
    <property type="component" value="Unassembled WGS sequence"/>
</dbReference>
<evidence type="ECO:0000313" key="2">
    <source>
        <dbReference type="EMBL" id="OBZ91806.1"/>
    </source>
</evidence>